<gene>
    <name evidence="1" type="ORF">COY66_05815</name>
</gene>
<sequence length="75" mass="8443">MSDETEKPVNSLKQTANCCRGCGLYIEWTKMKSGKFMPVEPELITVVTPEGETVKGRVPHWAKCSAAKKFKKRKV</sequence>
<protein>
    <submittedName>
        <fullName evidence="1">Uncharacterized protein</fullName>
    </submittedName>
</protein>
<name>A0A2M7RGW1_9BACT</name>
<evidence type="ECO:0000313" key="2">
    <source>
        <dbReference type="Proteomes" id="UP000230779"/>
    </source>
</evidence>
<accession>A0A2M7RGW1</accession>
<dbReference type="AlphaFoldDB" id="A0A2M7RGW1"/>
<dbReference type="EMBL" id="PFMD01000066">
    <property type="protein sequence ID" value="PIY95822.1"/>
    <property type="molecule type" value="Genomic_DNA"/>
</dbReference>
<comment type="caution">
    <text evidence="1">The sequence shown here is derived from an EMBL/GenBank/DDBJ whole genome shotgun (WGS) entry which is preliminary data.</text>
</comment>
<dbReference type="Proteomes" id="UP000230779">
    <property type="component" value="Unassembled WGS sequence"/>
</dbReference>
<proteinExistence type="predicted"/>
<organism evidence="1 2">
    <name type="scientific">Candidatus Kerfeldbacteria bacterium CG_4_10_14_0_8_um_filter_42_10</name>
    <dbReference type="NCBI Taxonomy" id="2014248"/>
    <lineage>
        <taxon>Bacteria</taxon>
        <taxon>Candidatus Kerfeldiibacteriota</taxon>
    </lineage>
</organism>
<reference evidence="1 2" key="1">
    <citation type="submission" date="2017-09" db="EMBL/GenBank/DDBJ databases">
        <title>Depth-based differentiation of microbial function through sediment-hosted aquifers and enrichment of novel symbionts in the deep terrestrial subsurface.</title>
        <authorList>
            <person name="Probst A.J."/>
            <person name="Ladd B."/>
            <person name="Jarett J.K."/>
            <person name="Geller-Mcgrath D.E."/>
            <person name="Sieber C.M."/>
            <person name="Emerson J.B."/>
            <person name="Anantharaman K."/>
            <person name="Thomas B.C."/>
            <person name="Malmstrom R."/>
            <person name="Stieglmeier M."/>
            <person name="Klingl A."/>
            <person name="Woyke T."/>
            <person name="Ryan C.M."/>
            <person name="Banfield J.F."/>
        </authorList>
    </citation>
    <scope>NUCLEOTIDE SEQUENCE [LARGE SCALE GENOMIC DNA]</scope>
    <source>
        <strain evidence="1">CG_4_10_14_0_8_um_filter_42_10</strain>
    </source>
</reference>
<evidence type="ECO:0000313" key="1">
    <source>
        <dbReference type="EMBL" id="PIY95822.1"/>
    </source>
</evidence>